<evidence type="ECO:0000256" key="1">
    <source>
        <dbReference type="PROSITE-ProRule" id="PRU00409"/>
    </source>
</evidence>
<comment type="caution">
    <text evidence="3">The sequence shown here is derived from an EMBL/GenBank/DDBJ whole genome shotgun (WGS) entry which is preliminary data.</text>
</comment>
<dbReference type="InterPro" id="IPR011761">
    <property type="entry name" value="ATP-grasp"/>
</dbReference>
<dbReference type="SUPFAM" id="SSF56059">
    <property type="entry name" value="Glutathione synthetase ATP-binding domain-like"/>
    <property type="match status" value="1"/>
</dbReference>
<gene>
    <name evidence="3" type="ORF">A3C24_04655</name>
</gene>
<dbReference type="GO" id="GO:0046872">
    <property type="term" value="F:metal ion binding"/>
    <property type="evidence" value="ECO:0007669"/>
    <property type="project" value="InterPro"/>
</dbReference>
<dbReference type="Proteomes" id="UP000177159">
    <property type="component" value="Unassembled WGS sequence"/>
</dbReference>
<feature type="domain" description="ATP-grasp" evidence="2">
    <location>
        <begin position="70"/>
        <end position="320"/>
    </location>
</feature>
<organism evidence="3 4">
    <name type="scientific">Candidatus Roizmanbacteria bacterium RIFCSPHIGHO2_02_FULL_37_24</name>
    <dbReference type="NCBI Taxonomy" id="1802037"/>
    <lineage>
        <taxon>Bacteria</taxon>
        <taxon>Candidatus Roizmaniibacteriota</taxon>
    </lineage>
</organism>
<dbReference type="InterPro" id="IPR013651">
    <property type="entry name" value="ATP-grasp_RimK-type"/>
</dbReference>
<dbReference type="EMBL" id="MFZM01000040">
    <property type="protein sequence ID" value="OGK22590.1"/>
    <property type="molecule type" value="Genomic_DNA"/>
</dbReference>
<proteinExistence type="predicted"/>
<evidence type="ECO:0000313" key="3">
    <source>
        <dbReference type="EMBL" id="OGK22590.1"/>
    </source>
</evidence>
<evidence type="ECO:0000259" key="2">
    <source>
        <dbReference type="PROSITE" id="PS50975"/>
    </source>
</evidence>
<protein>
    <recommendedName>
        <fullName evidence="2">ATP-grasp domain-containing protein</fullName>
    </recommendedName>
</protein>
<dbReference type="GO" id="GO:0018169">
    <property type="term" value="F:ribosomal S6-glutamic acid ligase activity"/>
    <property type="evidence" value="ECO:0007669"/>
    <property type="project" value="TreeGrafter"/>
</dbReference>
<dbReference type="PROSITE" id="PS50975">
    <property type="entry name" value="ATP_GRASP"/>
    <property type="match status" value="1"/>
</dbReference>
<dbReference type="GO" id="GO:0005524">
    <property type="term" value="F:ATP binding"/>
    <property type="evidence" value="ECO:0007669"/>
    <property type="project" value="UniProtKB-UniRule"/>
</dbReference>
<dbReference type="AlphaFoldDB" id="A0A1F7GUA3"/>
<dbReference type="GO" id="GO:0009432">
    <property type="term" value="P:SOS response"/>
    <property type="evidence" value="ECO:0007669"/>
    <property type="project" value="TreeGrafter"/>
</dbReference>
<dbReference type="Gene3D" id="3.30.470.20">
    <property type="entry name" value="ATP-grasp fold, B domain"/>
    <property type="match status" value="2"/>
</dbReference>
<evidence type="ECO:0000313" key="4">
    <source>
        <dbReference type="Proteomes" id="UP000177159"/>
    </source>
</evidence>
<dbReference type="PANTHER" id="PTHR21621">
    <property type="entry name" value="RIBOSOMAL PROTEIN S6 MODIFICATION PROTEIN"/>
    <property type="match status" value="1"/>
</dbReference>
<keyword evidence="1" id="KW-0067">ATP-binding</keyword>
<dbReference type="GO" id="GO:0005737">
    <property type="term" value="C:cytoplasm"/>
    <property type="evidence" value="ECO:0007669"/>
    <property type="project" value="TreeGrafter"/>
</dbReference>
<name>A0A1F7GUA3_9BACT</name>
<sequence length="348" mass="39179">MVKKRVLRSTSTQLIYQAALAQGLEVKIESTRFNLFSVVIGHKKIFIKGTNMPINPQSSCIIANNKFLSKKIFKQNKISTPKSWLVSSITKARKLIVKRNIFPCVIKPISGAHGNEVYANIETSQELDQVLHDFSKKPHDNILIEEHIQGTDYRILVIGDMISAVTKRIPAHVIGDGRSTIKELIRKFNTNPLIGKKYEKPMCKIRINFELSRTLKKNGLTLQSIIRQKRTVFLKQNANISAGGISRDVTRTINPDSKALAIKAAQVLGMEFCGVDIMYDNQTKKSYVIEVNDCPGIDIHHFPVIGDSQNVAGDVIKYLISKNEDTIIPQDILVPFENTHLHIVRQTN</sequence>
<accession>A0A1F7GUA3</accession>
<dbReference type="Pfam" id="PF08443">
    <property type="entry name" value="RimK"/>
    <property type="match status" value="2"/>
</dbReference>
<reference evidence="3 4" key="1">
    <citation type="journal article" date="2016" name="Nat. Commun.">
        <title>Thousands of microbial genomes shed light on interconnected biogeochemical processes in an aquifer system.</title>
        <authorList>
            <person name="Anantharaman K."/>
            <person name="Brown C.T."/>
            <person name="Hug L.A."/>
            <person name="Sharon I."/>
            <person name="Castelle C.J."/>
            <person name="Probst A.J."/>
            <person name="Thomas B.C."/>
            <person name="Singh A."/>
            <person name="Wilkins M.J."/>
            <person name="Karaoz U."/>
            <person name="Brodie E.L."/>
            <person name="Williams K.H."/>
            <person name="Hubbard S.S."/>
            <person name="Banfield J.F."/>
        </authorList>
    </citation>
    <scope>NUCLEOTIDE SEQUENCE [LARGE SCALE GENOMIC DNA]</scope>
</reference>
<dbReference type="PANTHER" id="PTHR21621:SF0">
    <property type="entry name" value="BETA-CITRYLGLUTAMATE SYNTHASE B-RELATED"/>
    <property type="match status" value="1"/>
</dbReference>
<keyword evidence="1" id="KW-0547">Nucleotide-binding</keyword>